<accession>A0AAV9W2V7</accession>
<sequence length="76" mass="8346">MGARWRRDEVGRMIGVCGDGDLKGMVLRFVPVEVIGKCRDVAHNCFRYALATVASPTLGFGREPICLSEFVLGEDT</sequence>
<reference evidence="1 2" key="1">
    <citation type="submission" date="2023-08" db="EMBL/GenBank/DDBJ databases">
        <authorList>
            <person name="Palmer J.M."/>
        </authorList>
    </citation>
    <scope>NUCLEOTIDE SEQUENCE [LARGE SCALE GENOMIC DNA]</scope>
    <source>
        <strain evidence="1 2">TWF481</strain>
    </source>
</reference>
<dbReference type="Proteomes" id="UP001370758">
    <property type="component" value="Unassembled WGS sequence"/>
</dbReference>
<organism evidence="1 2">
    <name type="scientific">Arthrobotrys musiformis</name>
    <dbReference type="NCBI Taxonomy" id="47236"/>
    <lineage>
        <taxon>Eukaryota</taxon>
        <taxon>Fungi</taxon>
        <taxon>Dikarya</taxon>
        <taxon>Ascomycota</taxon>
        <taxon>Pezizomycotina</taxon>
        <taxon>Orbiliomycetes</taxon>
        <taxon>Orbiliales</taxon>
        <taxon>Orbiliaceae</taxon>
        <taxon>Arthrobotrys</taxon>
    </lineage>
</organism>
<comment type="caution">
    <text evidence="1">The sequence shown here is derived from an EMBL/GenBank/DDBJ whole genome shotgun (WGS) entry which is preliminary data.</text>
</comment>
<dbReference type="EMBL" id="JAVHJL010000007">
    <property type="protein sequence ID" value="KAK6500445.1"/>
    <property type="molecule type" value="Genomic_DNA"/>
</dbReference>
<gene>
    <name evidence="1" type="ORF">TWF481_010789</name>
</gene>
<evidence type="ECO:0000313" key="2">
    <source>
        <dbReference type="Proteomes" id="UP001370758"/>
    </source>
</evidence>
<name>A0AAV9W2V7_9PEZI</name>
<keyword evidence="2" id="KW-1185">Reference proteome</keyword>
<evidence type="ECO:0000313" key="1">
    <source>
        <dbReference type="EMBL" id="KAK6500445.1"/>
    </source>
</evidence>
<proteinExistence type="predicted"/>
<dbReference type="AlphaFoldDB" id="A0AAV9W2V7"/>
<protein>
    <submittedName>
        <fullName evidence="1">Uncharacterized protein</fullName>
    </submittedName>
</protein>